<dbReference type="GO" id="GO:0000776">
    <property type="term" value="C:kinetochore"/>
    <property type="evidence" value="ECO:0007669"/>
    <property type="project" value="InterPro"/>
</dbReference>
<name>M8C9V8_AEGTA</name>
<dbReference type="PANTHER" id="PTHR16684:SF11">
    <property type="entry name" value="CENTROMERE PROTEIN C"/>
    <property type="match status" value="1"/>
</dbReference>
<feature type="region of interest" description="Disordered" evidence="4">
    <location>
        <begin position="386"/>
        <end position="405"/>
    </location>
</feature>
<comment type="similarity">
    <text evidence="2">Belongs to the CENP-C/MIF2 family.</text>
</comment>
<evidence type="ECO:0000256" key="3">
    <source>
        <dbReference type="ARBA" id="ARBA00023242"/>
    </source>
</evidence>
<protein>
    <submittedName>
        <fullName evidence="5">Uncharacterized protein</fullName>
    </submittedName>
</protein>
<feature type="region of interest" description="Disordered" evidence="4">
    <location>
        <begin position="285"/>
        <end position="306"/>
    </location>
</feature>
<comment type="subcellular location">
    <subcellularLocation>
        <location evidence="1">Nucleus</location>
    </subcellularLocation>
</comment>
<feature type="region of interest" description="Disordered" evidence="4">
    <location>
        <begin position="163"/>
        <end position="228"/>
    </location>
</feature>
<feature type="region of interest" description="Disordered" evidence="4">
    <location>
        <begin position="27"/>
        <end position="94"/>
    </location>
</feature>
<dbReference type="InterPro" id="IPR028386">
    <property type="entry name" value="CENP-C/Mif2/cnp3"/>
</dbReference>
<dbReference type="GO" id="GO:0051382">
    <property type="term" value="P:kinetochore assembly"/>
    <property type="evidence" value="ECO:0007669"/>
    <property type="project" value="InterPro"/>
</dbReference>
<sequence>MASVDAAGDPLRSFASATSLLFRTLGPAAASASPSRAPGALLGGSLSHNARSGAETLQGADGAGQPGLEGAGGHPEALSGGSSGWQEQPAGNPVNVDFSQALSIDDPEEYFLTLERLEKADREIKKLRGEVPTKTANYDRPIEPPKKRPGMSRRKSVYSYNFSVGMDTSDGTEAPDSQMGTLPESQSTQDDMPPSVPERTKPPVPSSSSQCDIQDVSTREDSFAKKDKGATLDSLMSAFKNLDASKEESLLREKLQIKEINIGEACIPDLFNVPGDRPVRRTKQKYLTSDRTPERPVSGSHHAPISKWDKHILGRDILNDKADLSEDDESDNSPETVVDKQSQVHSSYNDVVLTNGEASTARETPTSIIKFPDHVLEPEEHMPVNHPFTERPNNEPETSSHHLEGETTKVLGSAPGRNASVLHGEDDNIGYQGVLGGDMLVQDEPIHPPEIPPDAHNQSHIQDEDVEKQAVDISHELPLSKGDKPIHTSEIPPEDIVPQNNSHVHEGNFEKPAVGTSNELSPSKDSKQKRVQNEESKKQPLKRMKRGAVLKYTFVTEEASNPLGIPPENCDTETQPSMQDTNIEQQTVDTRVSRSPNKAFGLAWQSGVRRSTRIRSRPLQDWLGERLLYGRIHDTMATVIGVKSYSPSQDGKVELRVKSFVPEQYSDMARSPSESSSEEFFCYVHLKLYEDETISVVLTSAFAWFEGSFSPDEFGFLF</sequence>
<feature type="region of interest" description="Disordered" evidence="4">
    <location>
        <begin position="135"/>
        <end position="154"/>
    </location>
</feature>
<reference evidence="5" key="1">
    <citation type="submission" date="2015-06" db="UniProtKB">
        <authorList>
            <consortium name="EnsemblPlants"/>
        </authorList>
    </citation>
    <scope>IDENTIFICATION</scope>
</reference>
<feature type="compositionally biased region" description="Low complexity" evidence="4">
    <location>
        <begin position="27"/>
        <end position="40"/>
    </location>
</feature>
<dbReference type="GO" id="GO:0051315">
    <property type="term" value="P:attachment of mitotic spindle microtubules to kinetochore"/>
    <property type="evidence" value="ECO:0007669"/>
    <property type="project" value="TreeGrafter"/>
</dbReference>
<proteinExistence type="inferred from homology"/>
<evidence type="ECO:0000256" key="4">
    <source>
        <dbReference type="SAM" id="MobiDB-lite"/>
    </source>
</evidence>
<dbReference type="PANTHER" id="PTHR16684">
    <property type="entry name" value="CENTROMERE PROTEIN C"/>
    <property type="match status" value="1"/>
</dbReference>
<dbReference type="AlphaFoldDB" id="M8C9V8"/>
<feature type="compositionally biased region" description="Polar residues" evidence="4">
    <location>
        <begin position="206"/>
        <end position="216"/>
    </location>
</feature>
<feature type="region of interest" description="Disordered" evidence="4">
    <location>
        <begin position="323"/>
        <end position="350"/>
    </location>
</feature>
<organism evidence="5">
    <name type="scientific">Aegilops tauschii</name>
    <name type="common">Tausch's goatgrass</name>
    <name type="synonym">Aegilops squarrosa</name>
    <dbReference type="NCBI Taxonomy" id="37682"/>
    <lineage>
        <taxon>Eukaryota</taxon>
        <taxon>Viridiplantae</taxon>
        <taxon>Streptophyta</taxon>
        <taxon>Embryophyta</taxon>
        <taxon>Tracheophyta</taxon>
        <taxon>Spermatophyta</taxon>
        <taxon>Magnoliopsida</taxon>
        <taxon>Liliopsida</taxon>
        <taxon>Poales</taxon>
        <taxon>Poaceae</taxon>
        <taxon>BOP clade</taxon>
        <taxon>Pooideae</taxon>
        <taxon>Triticodae</taxon>
        <taxon>Triticeae</taxon>
        <taxon>Triticinae</taxon>
        <taxon>Aegilops</taxon>
    </lineage>
</organism>
<dbReference type="GO" id="GO:0019237">
    <property type="term" value="F:centromeric DNA binding"/>
    <property type="evidence" value="ECO:0007669"/>
    <property type="project" value="InterPro"/>
</dbReference>
<feature type="compositionally biased region" description="Polar residues" evidence="4">
    <location>
        <begin position="178"/>
        <end position="190"/>
    </location>
</feature>
<feature type="compositionally biased region" description="Basic and acidic residues" evidence="4">
    <location>
        <begin position="522"/>
        <end position="538"/>
    </location>
</feature>
<accession>M8C9V8</accession>
<feature type="compositionally biased region" description="Basic and acidic residues" evidence="4">
    <location>
        <begin position="217"/>
        <end position="228"/>
    </location>
</feature>
<feature type="compositionally biased region" description="Gly residues" evidence="4">
    <location>
        <begin position="61"/>
        <end position="73"/>
    </location>
</feature>
<dbReference type="GO" id="GO:0051455">
    <property type="term" value="P:spindle attachment to meiosis I kinetochore"/>
    <property type="evidence" value="ECO:0007669"/>
    <property type="project" value="TreeGrafter"/>
</dbReference>
<keyword evidence="3" id="KW-0539">Nucleus</keyword>
<dbReference type="GO" id="GO:0005634">
    <property type="term" value="C:nucleus"/>
    <property type="evidence" value="ECO:0007669"/>
    <property type="project" value="UniProtKB-SubCell"/>
</dbReference>
<evidence type="ECO:0000313" key="5">
    <source>
        <dbReference type="EnsemblPlants" id="EMT11913"/>
    </source>
</evidence>
<feature type="compositionally biased region" description="Polar residues" evidence="4">
    <location>
        <begin position="333"/>
        <end position="349"/>
    </location>
</feature>
<evidence type="ECO:0000256" key="1">
    <source>
        <dbReference type="ARBA" id="ARBA00004123"/>
    </source>
</evidence>
<feature type="region of interest" description="Disordered" evidence="4">
    <location>
        <begin position="477"/>
        <end position="544"/>
    </location>
</feature>
<dbReference type="EnsemblPlants" id="EMT11913">
    <property type="protein sequence ID" value="EMT11913"/>
    <property type="gene ID" value="F775_31264"/>
</dbReference>
<evidence type="ECO:0000256" key="2">
    <source>
        <dbReference type="ARBA" id="ARBA00010291"/>
    </source>
</evidence>